<organism evidence="1">
    <name type="scientific">hydrothermal vent metagenome</name>
    <dbReference type="NCBI Taxonomy" id="652676"/>
    <lineage>
        <taxon>unclassified sequences</taxon>
        <taxon>metagenomes</taxon>
        <taxon>ecological metagenomes</taxon>
    </lineage>
</organism>
<feature type="non-terminal residue" evidence="1">
    <location>
        <position position="1"/>
    </location>
</feature>
<proteinExistence type="predicted"/>
<name>A0A3B0WRS2_9ZZZZ</name>
<sequence length="62" mass="7428">YSRGVSCPHCYDKKTDAQRKRFLEREKQVQLAKARGEEHIGSAITEIHQRHKEMKYKKRQSQ</sequence>
<dbReference type="EMBL" id="UOFF01000022">
    <property type="protein sequence ID" value="VAW53317.1"/>
    <property type="molecule type" value="Genomic_DNA"/>
</dbReference>
<reference evidence="1" key="1">
    <citation type="submission" date="2018-06" db="EMBL/GenBank/DDBJ databases">
        <authorList>
            <person name="Zhirakovskaya E."/>
        </authorList>
    </citation>
    <scope>NUCLEOTIDE SEQUENCE</scope>
</reference>
<accession>A0A3B0WRS2</accession>
<protein>
    <submittedName>
        <fullName evidence="1">Rhodanese domain protein UPF0176</fullName>
    </submittedName>
</protein>
<evidence type="ECO:0000313" key="1">
    <source>
        <dbReference type="EMBL" id="VAW53317.1"/>
    </source>
</evidence>
<gene>
    <name evidence="1" type="ORF">MNBD_GAMMA07-2363</name>
</gene>
<dbReference type="AlphaFoldDB" id="A0A3B0WRS2"/>